<evidence type="ECO:0000313" key="2">
    <source>
        <dbReference type="EMBL" id="EAT34514.1"/>
    </source>
</evidence>
<feature type="compositionally biased region" description="Acidic residues" evidence="1">
    <location>
        <begin position="318"/>
        <end position="335"/>
    </location>
</feature>
<feature type="compositionally biased region" description="Basic and acidic residues" evidence="1">
    <location>
        <begin position="182"/>
        <end position="195"/>
    </location>
</feature>
<reference evidence="2" key="2">
    <citation type="journal article" date="2007" name="Science">
        <title>Genome sequence of Aedes aegypti, a major arbovirus vector.</title>
        <authorList>
            <person name="Nene V."/>
            <person name="Wortman J.R."/>
            <person name="Lawson D."/>
            <person name="Haas B."/>
            <person name="Kodira C."/>
            <person name="Tu Z.J."/>
            <person name="Loftus B."/>
            <person name="Xi Z."/>
            <person name="Megy K."/>
            <person name="Grabherr M."/>
            <person name="Ren Q."/>
            <person name="Zdobnov E.M."/>
            <person name="Lobo N.F."/>
            <person name="Campbell K.S."/>
            <person name="Brown S.E."/>
            <person name="Bonaldo M.F."/>
            <person name="Zhu J."/>
            <person name="Sinkins S.P."/>
            <person name="Hogenkamp D.G."/>
            <person name="Amedeo P."/>
            <person name="Arensburger P."/>
            <person name="Atkinson P.W."/>
            <person name="Bidwell S."/>
            <person name="Biedler J."/>
            <person name="Birney E."/>
            <person name="Bruggner R.V."/>
            <person name="Costas J."/>
            <person name="Coy M.R."/>
            <person name="Crabtree J."/>
            <person name="Crawford M."/>
            <person name="Debruyn B."/>
            <person name="Decaprio D."/>
            <person name="Eiglmeier K."/>
            <person name="Eisenstadt E."/>
            <person name="El-Dorry H."/>
            <person name="Gelbart W.M."/>
            <person name="Gomes S.L."/>
            <person name="Hammond M."/>
            <person name="Hannick L.I."/>
            <person name="Hogan J.R."/>
            <person name="Holmes M.H."/>
            <person name="Jaffe D."/>
            <person name="Johnston J.S."/>
            <person name="Kennedy R.C."/>
            <person name="Koo H."/>
            <person name="Kravitz S."/>
            <person name="Kriventseva E.V."/>
            <person name="Kulp D."/>
            <person name="Labutti K."/>
            <person name="Lee E."/>
            <person name="Li S."/>
            <person name="Lovin D.D."/>
            <person name="Mao C."/>
            <person name="Mauceli E."/>
            <person name="Menck C.F."/>
            <person name="Miller J.R."/>
            <person name="Montgomery P."/>
            <person name="Mori A."/>
            <person name="Nascimento A.L."/>
            <person name="Naveira H.F."/>
            <person name="Nusbaum C."/>
            <person name="O'leary S."/>
            <person name="Orvis J."/>
            <person name="Pertea M."/>
            <person name="Quesneville H."/>
            <person name="Reidenbach K.R."/>
            <person name="Rogers Y.H."/>
            <person name="Roth C.W."/>
            <person name="Schneider J.R."/>
            <person name="Schatz M."/>
            <person name="Shumway M."/>
            <person name="Stanke M."/>
            <person name="Stinson E.O."/>
            <person name="Tubio J.M."/>
            <person name="Vanzee J.P."/>
            <person name="Verjovski-Almeida S."/>
            <person name="Werner D."/>
            <person name="White O."/>
            <person name="Wyder S."/>
            <person name="Zeng Q."/>
            <person name="Zhao Q."/>
            <person name="Zhao Y."/>
            <person name="Hill C.A."/>
            <person name="Raikhel A.S."/>
            <person name="Soares M.B."/>
            <person name="Knudson D.L."/>
            <person name="Lee N.H."/>
            <person name="Galagan J."/>
            <person name="Salzberg S.L."/>
            <person name="Paulsen I.T."/>
            <person name="Dimopoulos G."/>
            <person name="Collins F.H."/>
            <person name="Birren B."/>
            <person name="Fraser-Liggett C.M."/>
            <person name="Severson D.W."/>
        </authorList>
    </citation>
    <scope>NUCLEOTIDE SEQUENCE [LARGE SCALE GENOMIC DNA]</scope>
    <source>
        <strain evidence="2">Liverpool</strain>
    </source>
</reference>
<proteinExistence type="predicted"/>
<protein>
    <submittedName>
        <fullName evidence="2">AAEL013259-PA</fullName>
    </submittedName>
</protein>
<evidence type="ECO:0000313" key="3">
    <source>
        <dbReference type="Proteomes" id="UP000682892"/>
    </source>
</evidence>
<dbReference type="EMBL" id="CH477997">
    <property type="protein sequence ID" value="EAT34514.1"/>
    <property type="molecule type" value="Genomic_DNA"/>
</dbReference>
<feature type="compositionally biased region" description="Basic and acidic residues" evidence="1">
    <location>
        <begin position="288"/>
        <end position="304"/>
    </location>
</feature>
<dbReference type="Proteomes" id="UP000682892">
    <property type="component" value="Unassembled WGS sequence"/>
</dbReference>
<dbReference type="OMA" id="CSSERMI"/>
<accession>Q16JP8</accession>
<dbReference type="AlphaFoldDB" id="Q16JP8"/>
<feature type="compositionally biased region" description="Basic and acidic residues" evidence="1">
    <location>
        <begin position="162"/>
        <end position="173"/>
    </location>
</feature>
<feature type="region of interest" description="Disordered" evidence="1">
    <location>
        <begin position="160"/>
        <end position="216"/>
    </location>
</feature>
<dbReference type="PaxDb" id="7159-AAEL013259-PA"/>
<organism evidence="2 3">
    <name type="scientific">Aedes aegypti</name>
    <name type="common">Yellowfever mosquito</name>
    <name type="synonym">Culex aegypti</name>
    <dbReference type="NCBI Taxonomy" id="7159"/>
    <lineage>
        <taxon>Eukaryota</taxon>
        <taxon>Metazoa</taxon>
        <taxon>Ecdysozoa</taxon>
        <taxon>Arthropoda</taxon>
        <taxon>Hexapoda</taxon>
        <taxon>Insecta</taxon>
        <taxon>Pterygota</taxon>
        <taxon>Neoptera</taxon>
        <taxon>Endopterygota</taxon>
        <taxon>Diptera</taxon>
        <taxon>Nematocera</taxon>
        <taxon>Culicoidea</taxon>
        <taxon>Culicidae</taxon>
        <taxon>Culicinae</taxon>
        <taxon>Aedini</taxon>
        <taxon>Aedes</taxon>
        <taxon>Stegomyia</taxon>
    </lineage>
</organism>
<reference evidence="2" key="1">
    <citation type="submission" date="2005-10" db="EMBL/GenBank/DDBJ databases">
        <authorList>
            <person name="Loftus B.J."/>
            <person name="Nene V.M."/>
            <person name="Hannick L.I."/>
            <person name="Bidwell S."/>
            <person name="Haas B."/>
            <person name="Amedeo P."/>
            <person name="Orvis J."/>
            <person name="Wortman J.R."/>
            <person name="White O.R."/>
            <person name="Salzberg S."/>
            <person name="Shumway M."/>
            <person name="Koo H."/>
            <person name="Zhao Y."/>
            <person name="Holmes M."/>
            <person name="Miller J."/>
            <person name="Schatz M."/>
            <person name="Pop M."/>
            <person name="Pai G."/>
            <person name="Utterback T."/>
            <person name="Rogers Y.-H."/>
            <person name="Kravitz S."/>
            <person name="Fraser C.M."/>
        </authorList>
    </citation>
    <scope>NUCLEOTIDE SEQUENCE</scope>
    <source>
        <strain evidence="2">Liverpool</strain>
    </source>
</reference>
<sequence length="335" mass="39386">MNAEFELKYQSMNVAHLLVDEVEYELKIRQVPFNVGDSRDVKRRRLRQKLKEQKEKNNFEIVLEMSPEECKRDLNIVDEKIAKIHDQLENRRTRKSELPELQTRLVHLYNRLMRLKEKVDTDGLEGIALNLYQEHFTVLTSDPDVRKRVEENLSKQLIDLSVQDRSEESTLKETEEENSSESEDRGNQNKDKNKELSGNTSTPKERRKSKKQKDSEEMFKKLLEHVASYLESRLSSISEGRRKGDSSCSEDVGIEEARKSRRKEFRGRNRRDSSSGEDQEDNVLRSQRRSEIASKKKSRREVSPPKRKSRNQRRTDYEEASNEDSSSGEESEEPH</sequence>
<gene>
    <name evidence="2" type="ORF">AaeL_AAEL013259</name>
</gene>
<feature type="region of interest" description="Disordered" evidence="1">
    <location>
        <begin position="233"/>
        <end position="335"/>
    </location>
</feature>
<reference evidence="2" key="3">
    <citation type="submission" date="2012-09" db="EMBL/GenBank/DDBJ databases">
        <authorList>
            <consortium name="VectorBase"/>
        </authorList>
    </citation>
    <scope>NUCLEOTIDE SEQUENCE</scope>
    <source>
        <strain evidence="2">Liverpool</strain>
    </source>
</reference>
<evidence type="ECO:0000256" key="1">
    <source>
        <dbReference type="SAM" id="MobiDB-lite"/>
    </source>
</evidence>
<name>Q16JP8_AEDAE</name>
<dbReference type="HOGENOM" id="CLU_829524_0_0_1"/>